<organism evidence="4 5">
    <name type="scientific">Roseomonas indoligenes</name>
    <dbReference type="NCBI Taxonomy" id="2820811"/>
    <lineage>
        <taxon>Bacteria</taxon>
        <taxon>Pseudomonadati</taxon>
        <taxon>Pseudomonadota</taxon>
        <taxon>Alphaproteobacteria</taxon>
        <taxon>Acetobacterales</taxon>
        <taxon>Roseomonadaceae</taxon>
        <taxon>Roseomonas</taxon>
    </lineage>
</organism>
<accession>A0A940N4I7</accession>
<dbReference type="PRINTS" id="PR00313">
    <property type="entry name" value="CABNDNGRPT"/>
</dbReference>
<dbReference type="InterPro" id="IPR018511">
    <property type="entry name" value="Hemolysin-typ_Ca-bd_CS"/>
</dbReference>
<dbReference type="EMBL" id="JAGIZA010000046">
    <property type="protein sequence ID" value="MBP0496532.1"/>
    <property type="molecule type" value="Genomic_DNA"/>
</dbReference>
<dbReference type="Gene3D" id="2.150.10.10">
    <property type="entry name" value="Serralysin-like metalloprotease, C-terminal"/>
    <property type="match status" value="2"/>
</dbReference>
<evidence type="ECO:0008006" key="6">
    <source>
        <dbReference type="Google" id="ProtNLM"/>
    </source>
</evidence>
<comment type="caution">
    <text evidence="4">The sequence shown here is derived from an EMBL/GenBank/DDBJ whole genome shotgun (WGS) entry which is preliminary data.</text>
</comment>
<evidence type="ECO:0000256" key="1">
    <source>
        <dbReference type="ARBA" id="ARBA00004613"/>
    </source>
</evidence>
<dbReference type="GO" id="GO:0005509">
    <property type="term" value="F:calcium ion binding"/>
    <property type="evidence" value="ECO:0007669"/>
    <property type="project" value="InterPro"/>
</dbReference>
<dbReference type="AlphaFoldDB" id="A0A940N4I7"/>
<feature type="region of interest" description="Disordered" evidence="3">
    <location>
        <begin position="90"/>
        <end position="119"/>
    </location>
</feature>
<dbReference type="InterPro" id="IPR011049">
    <property type="entry name" value="Serralysin-like_metalloprot_C"/>
</dbReference>
<evidence type="ECO:0000256" key="3">
    <source>
        <dbReference type="SAM" id="MobiDB-lite"/>
    </source>
</evidence>
<dbReference type="Proteomes" id="UP000677537">
    <property type="component" value="Unassembled WGS sequence"/>
</dbReference>
<dbReference type="PANTHER" id="PTHR38340">
    <property type="entry name" value="S-LAYER PROTEIN"/>
    <property type="match status" value="1"/>
</dbReference>
<reference evidence="4" key="1">
    <citation type="submission" date="2021-03" db="EMBL/GenBank/DDBJ databases">
        <authorList>
            <person name="So Y."/>
        </authorList>
    </citation>
    <scope>NUCLEOTIDE SEQUENCE</scope>
    <source>
        <strain evidence="4">SG15</strain>
    </source>
</reference>
<keyword evidence="5" id="KW-1185">Reference proteome</keyword>
<dbReference type="InterPro" id="IPR050557">
    <property type="entry name" value="RTX_toxin/Mannuronan_C5-epim"/>
</dbReference>
<gene>
    <name evidence="4" type="ORF">J5Y10_27385</name>
</gene>
<evidence type="ECO:0000256" key="2">
    <source>
        <dbReference type="ARBA" id="ARBA00022525"/>
    </source>
</evidence>
<comment type="subcellular location">
    <subcellularLocation>
        <location evidence="1">Secreted</location>
    </subcellularLocation>
</comment>
<protein>
    <recommendedName>
        <fullName evidence="6">Calcium-binding protein</fullName>
    </recommendedName>
</protein>
<dbReference type="Pfam" id="PF00353">
    <property type="entry name" value="HemolysinCabind"/>
    <property type="match status" value="3"/>
</dbReference>
<keyword evidence="2" id="KW-0964">Secreted</keyword>
<dbReference type="SUPFAM" id="SSF51120">
    <property type="entry name" value="beta-Roll"/>
    <property type="match status" value="1"/>
</dbReference>
<dbReference type="PANTHER" id="PTHR38340:SF1">
    <property type="entry name" value="S-LAYER PROTEIN"/>
    <property type="match status" value="1"/>
</dbReference>
<evidence type="ECO:0000313" key="4">
    <source>
        <dbReference type="EMBL" id="MBP0496532.1"/>
    </source>
</evidence>
<dbReference type="GO" id="GO:0005576">
    <property type="term" value="C:extracellular region"/>
    <property type="evidence" value="ECO:0007669"/>
    <property type="project" value="UniProtKB-SubCell"/>
</dbReference>
<evidence type="ECO:0000313" key="5">
    <source>
        <dbReference type="Proteomes" id="UP000677537"/>
    </source>
</evidence>
<name>A0A940N4I7_9PROT</name>
<proteinExistence type="predicted"/>
<dbReference type="PROSITE" id="PS00330">
    <property type="entry name" value="HEMOLYSIN_CALCIUM"/>
    <property type="match status" value="3"/>
</dbReference>
<sequence>MVAEPTPTRTIQMPPKPLSPDALDKVVGGAFQQTGAGNDAVFGTGAADVIFTGSGNDTANGGAGNDQVFGEAGNDAISGGAGNDLLFGGDGQDTLNGGAGQDQLQGGEGNDALDGGVGDGAQDLAFGGAGNDSFIWAPGDGNDQFQGGTGNDTLQLDNVSLHQLQSSLTLEGNTNLQMHVGSNAQGQQEVTFTNASGQPANFQGVINIGGESLRFSDVEKIALV</sequence>
<dbReference type="InterPro" id="IPR001343">
    <property type="entry name" value="Hemolysn_Ca-bd"/>
</dbReference>